<dbReference type="EMBL" id="QJKJ01002831">
    <property type="protein sequence ID" value="RDY01137.1"/>
    <property type="molecule type" value="Genomic_DNA"/>
</dbReference>
<evidence type="ECO:0000313" key="3">
    <source>
        <dbReference type="Proteomes" id="UP000257109"/>
    </source>
</evidence>
<reference evidence="2" key="1">
    <citation type="submission" date="2018-05" db="EMBL/GenBank/DDBJ databases">
        <title>Draft genome of Mucuna pruriens seed.</title>
        <authorList>
            <person name="Nnadi N.E."/>
            <person name="Vos R."/>
            <person name="Hasami M.H."/>
            <person name="Devisetty U.K."/>
            <person name="Aguiy J.C."/>
        </authorList>
    </citation>
    <scope>NUCLEOTIDE SEQUENCE [LARGE SCALE GENOMIC DNA]</scope>
    <source>
        <strain evidence="2">JCA_2017</strain>
    </source>
</reference>
<comment type="caution">
    <text evidence="2">The sequence shown here is derived from an EMBL/GenBank/DDBJ whole genome shotgun (WGS) entry which is preliminary data.</text>
</comment>
<evidence type="ECO:0000259" key="1">
    <source>
        <dbReference type="Pfam" id="PF22936"/>
    </source>
</evidence>
<dbReference type="Pfam" id="PF22936">
    <property type="entry name" value="Pol_BBD"/>
    <property type="match status" value="1"/>
</dbReference>
<feature type="domain" description="Retrovirus-related Pol polyprotein from transposon TNT 1-94-like beta-barrel" evidence="1">
    <location>
        <begin position="21"/>
        <end position="82"/>
    </location>
</feature>
<feature type="non-terminal residue" evidence="2">
    <location>
        <position position="1"/>
    </location>
</feature>
<proteinExistence type="predicted"/>
<protein>
    <recommendedName>
        <fullName evidence="1">Retrovirus-related Pol polyprotein from transposon TNT 1-94-like beta-barrel domain-containing protein</fullName>
    </recommendedName>
</protein>
<organism evidence="2 3">
    <name type="scientific">Mucuna pruriens</name>
    <name type="common">Velvet bean</name>
    <name type="synonym">Dolichos pruriens</name>
    <dbReference type="NCBI Taxonomy" id="157652"/>
    <lineage>
        <taxon>Eukaryota</taxon>
        <taxon>Viridiplantae</taxon>
        <taxon>Streptophyta</taxon>
        <taxon>Embryophyta</taxon>
        <taxon>Tracheophyta</taxon>
        <taxon>Spermatophyta</taxon>
        <taxon>Magnoliopsida</taxon>
        <taxon>eudicotyledons</taxon>
        <taxon>Gunneridae</taxon>
        <taxon>Pentapetalae</taxon>
        <taxon>rosids</taxon>
        <taxon>fabids</taxon>
        <taxon>Fabales</taxon>
        <taxon>Fabaceae</taxon>
        <taxon>Papilionoideae</taxon>
        <taxon>50 kb inversion clade</taxon>
        <taxon>NPAAA clade</taxon>
        <taxon>indigoferoid/millettioid clade</taxon>
        <taxon>Phaseoleae</taxon>
        <taxon>Mucuna</taxon>
    </lineage>
</organism>
<dbReference type="OrthoDB" id="2015125at2759"/>
<name>A0A371HEE0_MUCPR</name>
<sequence>MVAKTRKNKQAGDFETIKLNSCTNHMTYYQEPFKEINKTTISKVKITVVIKNHSSLKIIFNVLYVPGINQNLLSIAQLLEKGQKKKMMMQIKNRGLTSIKLQCYLYRFNS</sequence>
<accession>A0A371HEE0</accession>
<dbReference type="AlphaFoldDB" id="A0A371HEE0"/>
<dbReference type="InterPro" id="IPR054722">
    <property type="entry name" value="PolX-like_BBD"/>
</dbReference>
<keyword evidence="3" id="KW-1185">Reference proteome</keyword>
<evidence type="ECO:0000313" key="2">
    <source>
        <dbReference type="EMBL" id="RDY01137.1"/>
    </source>
</evidence>
<dbReference type="Proteomes" id="UP000257109">
    <property type="component" value="Unassembled WGS sequence"/>
</dbReference>
<gene>
    <name evidence="2" type="ORF">CR513_15577</name>
</gene>